<evidence type="ECO:0000256" key="3">
    <source>
        <dbReference type="ARBA" id="ARBA00023163"/>
    </source>
</evidence>
<evidence type="ECO:0000313" key="7">
    <source>
        <dbReference type="Proteomes" id="UP000321306"/>
    </source>
</evidence>
<dbReference type="InterPro" id="IPR009057">
    <property type="entry name" value="Homeodomain-like_sf"/>
</dbReference>
<dbReference type="InterPro" id="IPR050109">
    <property type="entry name" value="HTH-type_TetR-like_transc_reg"/>
</dbReference>
<evidence type="ECO:0000256" key="1">
    <source>
        <dbReference type="ARBA" id="ARBA00023015"/>
    </source>
</evidence>
<evidence type="ECO:0000256" key="2">
    <source>
        <dbReference type="ARBA" id="ARBA00023125"/>
    </source>
</evidence>
<dbReference type="PANTHER" id="PTHR30055:SF234">
    <property type="entry name" value="HTH-TYPE TRANSCRIPTIONAL REGULATOR BETI"/>
    <property type="match status" value="1"/>
</dbReference>
<evidence type="ECO:0000259" key="5">
    <source>
        <dbReference type="PROSITE" id="PS50977"/>
    </source>
</evidence>
<dbReference type="Pfam" id="PF00440">
    <property type="entry name" value="TetR_N"/>
    <property type="match status" value="1"/>
</dbReference>
<evidence type="ECO:0000313" key="6">
    <source>
        <dbReference type="EMBL" id="GEM44727.1"/>
    </source>
</evidence>
<keyword evidence="3" id="KW-0804">Transcription</keyword>
<sequence>MPSNVQRTQTTRAAILQAAAELVQRHGSRHLTLLKVARQAGVSKGALTHHYPSKDLLLNDLIQHHLTAFSSTLEKSDLPYGVAYVRHGNHDGTRGLAHGLIAALGAHPAVMETIREHASNWQQHFHSVDANIARLATDGLWLAEVLGLPVPEGQDREQLLARMEELASGPQEKPGETP</sequence>
<dbReference type="Proteomes" id="UP000321306">
    <property type="component" value="Unassembled WGS sequence"/>
</dbReference>
<dbReference type="Gene3D" id="1.10.357.10">
    <property type="entry name" value="Tetracycline Repressor, domain 2"/>
    <property type="match status" value="1"/>
</dbReference>
<reference evidence="6 7" key="1">
    <citation type="submission" date="2019-07" db="EMBL/GenBank/DDBJ databases">
        <title>Whole genome shotgun sequence of Deinococcus cellulosilyticus NBRC 106333.</title>
        <authorList>
            <person name="Hosoyama A."/>
            <person name="Uohara A."/>
            <person name="Ohji S."/>
            <person name="Ichikawa N."/>
        </authorList>
    </citation>
    <scope>NUCLEOTIDE SEQUENCE [LARGE SCALE GENOMIC DNA]</scope>
    <source>
        <strain evidence="6 7">NBRC 106333</strain>
    </source>
</reference>
<keyword evidence="2 4" id="KW-0238">DNA-binding</keyword>
<gene>
    <name evidence="6" type="ORF">DC3_03620</name>
</gene>
<name>A0A511MX40_DEIC1</name>
<keyword evidence="7" id="KW-1185">Reference proteome</keyword>
<evidence type="ECO:0000256" key="4">
    <source>
        <dbReference type="PROSITE-ProRule" id="PRU00335"/>
    </source>
</evidence>
<organism evidence="6 7">
    <name type="scientific">Deinococcus cellulosilyticus (strain DSM 18568 / NBRC 106333 / KACC 11606 / 5516J-15)</name>
    <dbReference type="NCBI Taxonomy" id="1223518"/>
    <lineage>
        <taxon>Bacteria</taxon>
        <taxon>Thermotogati</taxon>
        <taxon>Deinococcota</taxon>
        <taxon>Deinococci</taxon>
        <taxon>Deinococcales</taxon>
        <taxon>Deinococcaceae</taxon>
        <taxon>Deinococcus</taxon>
    </lineage>
</organism>
<dbReference type="PRINTS" id="PR00455">
    <property type="entry name" value="HTHTETR"/>
</dbReference>
<dbReference type="RefSeq" id="WP_146881860.1">
    <property type="nucleotide sequence ID" value="NZ_BJXB01000001.1"/>
</dbReference>
<dbReference type="GO" id="GO:0000976">
    <property type="term" value="F:transcription cis-regulatory region binding"/>
    <property type="evidence" value="ECO:0007669"/>
    <property type="project" value="TreeGrafter"/>
</dbReference>
<dbReference type="InterPro" id="IPR001647">
    <property type="entry name" value="HTH_TetR"/>
</dbReference>
<proteinExistence type="predicted"/>
<dbReference type="PANTHER" id="PTHR30055">
    <property type="entry name" value="HTH-TYPE TRANSCRIPTIONAL REGULATOR RUTR"/>
    <property type="match status" value="1"/>
</dbReference>
<feature type="DNA-binding region" description="H-T-H motif" evidence="4">
    <location>
        <begin position="32"/>
        <end position="51"/>
    </location>
</feature>
<dbReference type="SUPFAM" id="SSF48498">
    <property type="entry name" value="Tetracyclin repressor-like, C-terminal domain"/>
    <property type="match status" value="1"/>
</dbReference>
<feature type="domain" description="HTH tetR-type" evidence="5">
    <location>
        <begin position="9"/>
        <end position="69"/>
    </location>
</feature>
<dbReference type="GO" id="GO:0003700">
    <property type="term" value="F:DNA-binding transcription factor activity"/>
    <property type="evidence" value="ECO:0007669"/>
    <property type="project" value="TreeGrafter"/>
</dbReference>
<protein>
    <submittedName>
        <fullName evidence="6">TetR family transcriptional regulator</fullName>
    </submittedName>
</protein>
<dbReference type="Pfam" id="PF17937">
    <property type="entry name" value="TetR_C_28"/>
    <property type="match status" value="1"/>
</dbReference>
<dbReference type="InterPro" id="IPR041479">
    <property type="entry name" value="TetR_CgmR_C"/>
</dbReference>
<dbReference type="AlphaFoldDB" id="A0A511MX40"/>
<dbReference type="SUPFAM" id="SSF46689">
    <property type="entry name" value="Homeodomain-like"/>
    <property type="match status" value="1"/>
</dbReference>
<comment type="caution">
    <text evidence="6">The sequence shown here is derived from an EMBL/GenBank/DDBJ whole genome shotgun (WGS) entry which is preliminary data.</text>
</comment>
<dbReference type="OrthoDB" id="9806334at2"/>
<dbReference type="InterPro" id="IPR036271">
    <property type="entry name" value="Tet_transcr_reg_TetR-rel_C_sf"/>
</dbReference>
<keyword evidence="1" id="KW-0805">Transcription regulation</keyword>
<accession>A0A511MX40</accession>
<dbReference type="EMBL" id="BJXB01000001">
    <property type="protein sequence ID" value="GEM44727.1"/>
    <property type="molecule type" value="Genomic_DNA"/>
</dbReference>
<dbReference type="PROSITE" id="PS50977">
    <property type="entry name" value="HTH_TETR_2"/>
    <property type="match status" value="1"/>
</dbReference>